<evidence type="ECO:0000259" key="2">
    <source>
        <dbReference type="PROSITE" id="PS50828"/>
    </source>
</evidence>
<accession>A0A848FHK7</accession>
<gene>
    <name evidence="3" type="ORF">HHL10_22485</name>
</gene>
<keyword evidence="4" id="KW-1185">Reference proteome</keyword>
<evidence type="ECO:0000313" key="4">
    <source>
        <dbReference type="Proteomes" id="UP000574067"/>
    </source>
</evidence>
<dbReference type="PANTHER" id="PTHR35562">
    <property type="entry name" value="DNA ENDONUCLEASE SMRA-RELATED"/>
    <property type="match status" value="1"/>
</dbReference>
<dbReference type="Pfam" id="PF01713">
    <property type="entry name" value="Smr"/>
    <property type="match status" value="1"/>
</dbReference>
<dbReference type="PROSITE" id="PS50828">
    <property type="entry name" value="SMR"/>
    <property type="match status" value="1"/>
</dbReference>
<feature type="region of interest" description="Disordered" evidence="1">
    <location>
        <begin position="50"/>
        <end position="77"/>
    </location>
</feature>
<evidence type="ECO:0000256" key="1">
    <source>
        <dbReference type="SAM" id="MobiDB-lite"/>
    </source>
</evidence>
<proteinExistence type="predicted"/>
<dbReference type="InterPro" id="IPR036063">
    <property type="entry name" value="Smr_dom_sf"/>
</dbReference>
<reference evidence="3 4" key="1">
    <citation type="submission" date="2020-04" db="EMBL/GenBank/DDBJ databases">
        <title>Azohydromonas sp. isolated from soil.</title>
        <authorList>
            <person name="Dahal R.H."/>
        </authorList>
    </citation>
    <scope>NUCLEOTIDE SEQUENCE [LARGE SCALE GENOMIC DNA]</scope>
    <source>
        <strain evidence="3 4">G-1-1-14</strain>
    </source>
</reference>
<name>A0A848FHK7_9BURK</name>
<dbReference type="Proteomes" id="UP000574067">
    <property type="component" value="Unassembled WGS sequence"/>
</dbReference>
<dbReference type="SUPFAM" id="SSF160443">
    <property type="entry name" value="SMR domain-like"/>
    <property type="match status" value="1"/>
</dbReference>
<comment type="caution">
    <text evidence="3">The sequence shown here is derived from an EMBL/GenBank/DDBJ whole genome shotgun (WGS) entry which is preliminary data.</text>
</comment>
<protein>
    <submittedName>
        <fullName evidence="3">DNA mismatch repair protein MutS</fullName>
    </submittedName>
</protein>
<dbReference type="RefSeq" id="WP_169162641.1">
    <property type="nucleotide sequence ID" value="NZ_JABBFW010000021.1"/>
</dbReference>
<evidence type="ECO:0000313" key="3">
    <source>
        <dbReference type="EMBL" id="NML17743.1"/>
    </source>
</evidence>
<dbReference type="AlphaFoldDB" id="A0A848FHK7"/>
<dbReference type="InterPro" id="IPR002625">
    <property type="entry name" value="Smr_dom"/>
</dbReference>
<feature type="domain" description="Smr" evidence="2">
    <location>
        <begin position="130"/>
        <end position="211"/>
    </location>
</feature>
<organism evidence="3 4">
    <name type="scientific">Azohydromonas caseinilytica</name>
    <dbReference type="NCBI Taxonomy" id="2728836"/>
    <lineage>
        <taxon>Bacteria</taxon>
        <taxon>Pseudomonadati</taxon>
        <taxon>Pseudomonadota</taxon>
        <taxon>Betaproteobacteria</taxon>
        <taxon>Burkholderiales</taxon>
        <taxon>Sphaerotilaceae</taxon>
        <taxon>Azohydromonas</taxon>
    </lineage>
</organism>
<dbReference type="PANTHER" id="PTHR35562:SF2">
    <property type="entry name" value="DNA ENDONUCLEASE SMRA-RELATED"/>
    <property type="match status" value="1"/>
</dbReference>
<dbReference type="EMBL" id="JABBFW010000021">
    <property type="protein sequence ID" value="NML17743.1"/>
    <property type="molecule type" value="Genomic_DNA"/>
</dbReference>
<feature type="compositionally biased region" description="Basic residues" evidence="1">
    <location>
        <begin position="58"/>
        <end position="67"/>
    </location>
</feature>
<dbReference type="Gene3D" id="3.30.1370.110">
    <property type="match status" value="1"/>
</dbReference>
<dbReference type="SMART" id="SM00463">
    <property type="entry name" value="SMR"/>
    <property type="match status" value="1"/>
</dbReference>
<sequence>MNVKLRSLHELDAIKRVLEHRRQEAEHLRQRELEAARRAQSAATLFAQAVGPVQPLKPHGRKEHVHARPAPWPRQRELDEQAALQEALSDEVDVESLLETDAELSFRRPDIGPDVLKRLRRGQWSIQAEVDLHGLRRDEARERLASFLREAMQRGLRCVRVVHGKGLGSPGRTPVLKGKVRAWLVQKSEVAAFVQARGSEGGHGALIVLLRG</sequence>